<gene>
    <name evidence="1" type="primary">RvY_05765-1</name>
    <name evidence="1" type="synonym">RvY_05765.1</name>
    <name evidence="1" type="ORF">RvY_05765</name>
</gene>
<name>A0A1D1V1R9_RAMVA</name>
<reference evidence="1 2" key="1">
    <citation type="journal article" date="2016" name="Nat. Commun.">
        <title>Extremotolerant tardigrade genome and improved radiotolerance of human cultured cells by tardigrade-unique protein.</title>
        <authorList>
            <person name="Hashimoto T."/>
            <person name="Horikawa D.D."/>
            <person name="Saito Y."/>
            <person name="Kuwahara H."/>
            <person name="Kozuka-Hata H."/>
            <person name="Shin-I T."/>
            <person name="Minakuchi Y."/>
            <person name="Ohishi K."/>
            <person name="Motoyama A."/>
            <person name="Aizu T."/>
            <person name="Enomoto A."/>
            <person name="Kondo K."/>
            <person name="Tanaka S."/>
            <person name="Hara Y."/>
            <person name="Koshikawa S."/>
            <person name="Sagara H."/>
            <person name="Miura T."/>
            <person name="Yokobori S."/>
            <person name="Miyagawa K."/>
            <person name="Suzuki Y."/>
            <person name="Kubo T."/>
            <person name="Oyama M."/>
            <person name="Kohara Y."/>
            <person name="Fujiyama A."/>
            <person name="Arakawa K."/>
            <person name="Katayama T."/>
            <person name="Toyoda A."/>
            <person name="Kunieda T."/>
        </authorList>
    </citation>
    <scope>NUCLEOTIDE SEQUENCE [LARGE SCALE GENOMIC DNA]</scope>
    <source>
        <strain evidence="1 2">YOKOZUNA-1</strain>
    </source>
</reference>
<dbReference type="Proteomes" id="UP000186922">
    <property type="component" value="Unassembled WGS sequence"/>
</dbReference>
<organism evidence="1 2">
    <name type="scientific">Ramazzottius varieornatus</name>
    <name type="common">Water bear</name>
    <name type="synonym">Tardigrade</name>
    <dbReference type="NCBI Taxonomy" id="947166"/>
    <lineage>
        <taxon>Eukaryota</taxon>
        <taxon>Metazoa</taxon>
        <taxon>Ecdysozoa</taxon>
        <taxon>Tardigrada</taxon>
        <taxon>Eutardigrada</taxon>
        <taxon>Parachela</taxon>
        <taxon>Hypsibioidea</taxon>
        <taxon>Ramazzottiidae</taxon>
        <taxon>Ramazzottius</taxon>
    </lineage>
</organism>
<keyword evidence="2" id="KW-1185">Reference proteome</keyword>
<comment type="caution">
    <text evidence="1">The sequence shown here is derived from an EMBL/GenBank/DDBJ whole genome shotgun (WGS) entry which is preliminary data.</text>
</comment>
<dbReference type="EMBL" id="BDGG01000002">
    <property type="protein sequence ID" value="GAU93902.1"/>
    <property type="molecule type" value="Genomic_DNA"/>
</dbReference>
<protein>
    <submittedName>
        <fullName evidence="1">Uncharacterized protein</fullName>
    </submittedName>
</protein>
<proteinExistence type="predicted"/>
<accession>A0A1D1V1R9</accession>
<dbReference type="AlphaFoldDB" id="A0A1D1V1R9"/>
<evidence type="ECO:0000313" key="2">
    <source>
        <dbReference type="Proteomes" id="UP000186922"/>
    </source>
</evidence>
<sequence length="119" mass="14308">MELKASRSCRWTNVTWPVSVLWPVRALLLATCYYFPFLPDTAHSEERMVPHSLFRWRANRESDESRDDNKDAAWSKAARFLSRRSERTFVRRTRFDQFCLRWRTKSSVYVLAYIRVIGK</sequence>
<evidence type="ECO:0000313" key="1">
    <source>
        <dbReference type="EMBL" id="GAU93902.1"/>
    </source>
</evidence>